<dbReference type="AlphaFoldDB" id="K0S5W1"/>
<organism evidence="2 3">
    <name type="scientific">Thalassiosira oceanica</name>
    <name type="common">Marine diatom</name>
    <dbReference type="NCBI Taxonomy" id="159749"/>
    <lineage>
        <taxon>Eukaryota</taxon>
        <taxon>Sar</taxon>
        <taxon>Stramenopiles</taxon>
        <taxon>Ochrophyta</taxon>
        <taxon>Bacillariophyta</taxon>
        <taxon>Coscinodiscophyceae</taxon>
        <taxon>Thalassiosirophycidae</taxon>
        <taxon>Thalassiosirales</taxon>
        <taxon>Thalassiosiraceae</taxon>
        <taxon>Thalassiosira</taxon>
    </lineage>
</organism>
<gene>
    <name evidence="2" type="ORF">THAOC_23866</name>
</gene>
<keyword evidence="3" id="KW-1185">Reference proteome</keyword>
<evidence type="ECO:0000256" key="1">
    <source>
        <dbReference type="SAM" id="MobiDB-lite"/>
    </source>
</evidence>
<feature type="region of interest" description="Disordered" evidence="1">
    <location>
        <begin position="1"/>
        <end position="50"/>
    </location>
</feature>
<feature type="compositionally biased region" description="Low complexity" evidence="1">
    <location>
        <begin position="20"/>
        <end position="39"/>
    </location>
</feature>
<name>K0S5W1_THAOC</name>
<dbReference type="EMBL" id="AGNL01031941">
    <property type="protein sequence ID" value="EJK56286.1"/>
    <property type="molecule type" value="Genomic_DNA"/>
</dbReference>
<proteinExistence type="predicted"/>
<evidence type="ECO:0000313" key="3">
    <source>
        <dbReference type="Proteomes" id="UP000266841"/>
    </source>
</evidence>
<evidence type="ECO:0000313" key="2">
    <source>
        <dbReference type="EMBL" id="EJK56286.1"/>
    </source>
</evidence>
<sequence>MQVGASTTPPDGPRGRSRGRPAGSSTGSPRGEVGPGTPRRPGEGPVEHAVGVAAVAADASGSGLGRLASGGPAAPPP</sequence>
<accession>K0S5W1</accession>
<comment type="caution">
    <text evidence="2">The sequence shown here is derived from an EMBL/GenBank/DDBJ whole genome shotgun (WGS) entry which is preliminary data.</text>
</comment>
<dbReference type="Proteomes" id="UP000266841">
    <property type="component" value="Unassembled WGS sequence"/>
</dbReference>
<protein>
    <submittedName>
        <fullName evidence="2">Uncharacterized protein</fullName>
    </submittedName>
</protein>
<reference evidence="2 3" key="1">
    <citation type="journal article" date="2012" name="Genome Biol.">
        <title>Genome and low-iron response of an oceanic diatom adapted to chronic iron limitation.</title>
        <authorList>
            <person name="Lommer M."/>
            <person name="Specht M."/>
            <person name="Roy A.S."/>
            <person name="Kraemer L."/>
            <person name="Andreson R."/>
            <person name="Gutowska M.A."/>
            <person name="Wolf J."/>
            <person name="Bergner S.V."/>
            <person name="Schilhabel M.B."/>
            <person name="Klostermeier U.C."/>
            <person name="Beiko R.G."/>
            <person name="Rosenstiel P."/>
            <person name="Hippler M."/>
            <person name="Laroche J."/>
        </authorList>
    </citation>
    <scope>NUCLEOTIDE SEQUENCE [LARGE SCALE GENOMIC DNA]</scope>
    <source>
        <strain evidence="2 3">CCMP1005</strain>
    </source>
</reference>
<feature type="non-terminal residue" evidence="2">
    <location>
        <position position="77"/>
    </location>
</feature>